<dbReference type="Pfam" id="PF00702">
    <property type="entry name" value="Hydrolase"/>
    <property type="match status" value="1"/>
</dbReference>
<evidence type="ECO:0000256" key="1">
    <source>
        <dbReference type="ARBA" id="ARBA00022801"/>
    </source>
</evidence>
<dbReference type="SFLD" id="SFLDG01129">
    <property type="entry name" value="C1.5:_HAD__Beta-PGM__Phosphata"/>
    <property type="match status" value="1"/>
</dbReference>
<dbReference type="InterPro" id="IPR023198">
    <property type="entry name" value="PGP-like_dom2"/>
</dbReference>
<dbReference type="CDD" id="cd07515">
    <property type="entry name" value="HAD-like"/>
    <property type="match status" value="1"/>
</dbReference>
<dbReference type="AlphaFoldDB" id="A0A7C9HLG3"/>
<comment type="caution">
    <text evidence="2">The sequence shown here is derived from an EMBL/GenBank/DDBJ whole genome shotgun (WGS) entry which is preliminary data.</text>
</comment>
<accession>A0A7C9HLG3</accession>
<dbReference type="Gene3D" id="3.40.50.1000">
    <property type="entry name" value="HAD superfamily/HAD-like"/>
    <property type="match status" value="1"/>
</dbReference>
<sequence length="252" mass="27768">MSPASAPDASSIRLVGFDGDDTLWRSEDYYRGAQGDFEAIVGRYVDLADARAHERLYAVEKRNLALFGYGVKGMVLSMIEAAVEITDARVTASDLHRIVALGKSLLQHPVELLPGIREAVEAIGAQYELVLITKGDLFHQEAKVKQSGLADLFRRIEIVSEKDPETYARLFDEFELQPQQFAMVGNSLRSDIAPVIALGGWGVYMPYHVTWAHEAEAEIADDEPRVRRVAQASELPEAVTDIARAAASLNGR</sequence>
<dbReference type="SFLD" id="SFLDS00003">
    <property type="entry name" value="Haloacid_Dehalogenase"/>
    <property type="match status" value="1"/>
</dbReference>
<protein>
    <submittedName>
        <fullName evidence="2">HAD family hydrolase</fullName>
    </submittedName>
</protein>
<dbReference type="RefSeq" id="WP_156641245.1">
    <property type="nucleotide sequence ID" value="NZ_WOXT01000001.1"/>
</dbReference>
<dbReference type="Gene3D" id="1.10.150.240">
    <property type="entry name" value="Putative phosphatase, domain 2"/>
    <property type="match status" value="1"/>
</dbReference>
<dbReference type="InterPro" id="IPR051540">
    <property type="entry name" value="S-2-haloacid_dehalogenase"/>
</dbReference>
<proteinExistence type="predicted"/>
<dbReference type="InterPro" id="IPR023214">
    <property type="entry name" value="HAD_sf"/>
</dbReference>
<dbReference type="PANTHER" id="PTHR43316:SF8">
    <property type="entry name" value="HAD FAMILY HYDROLASE"/>
    <property type="match status" value="1"/>
</dbReference>
<dbReference type="GO" id="GO:0016787">
    <property type="term" value="F:hydrolase activity"/>
    <property type="evidence" value="ECO:0007669"/>
    <property type="project" value="UniProtKB-KW"/>
</dbReference>
<dbReference type="EMBL" id="WOXT01000001">
    <property type="protein sequence ID" value="MUV13516.1"/>
    <property type="molecule type" value="Genomic_DNA"/>
</dbReference>
<dbReference type="PANTHER" id="PTHR43316">
    <property type="entry name" value="HYDROLASE, HALOACID DELAHOGENASE-RELATED"/>
    <property type="match status" value="1"/>
</dbReference>
<gene>
    <name evidence="2" type="ORF">GN331_04760</name>
</gene>
<keyword evidence="1 2" id="KW-0378">Hydrolase</keyword>
<organism evidence="2 3">
    <name type="scientific">Noviluteimonas gilva</name>
    <dbReference type="NCBI Taxonomy" id="2682097"/>
    <lineage>
        <taxon>Bacteria</taxon>
        <taxon>Pseudomonadati</taxon>
        <taxon>Pseudomonadota</taxon>
        <taxon>Gammaproteobacteria</taxon>
        <taxon>Lysobacterales</taxon>
        <taxon>Lysobacteraceae</taxon>
        <taxon>Noviluteimonas</taxon>
    </lineage>
</organism>
<keyword evidence="3" id="KW-1185">Reference proteome</keyword>
<dbReference type="SUPFAM" id="SSF56784">
    <property type="entry name" value="HAD-like"/>
    <property type="match status" value="1"/>
</dbReference>
<evidence type="ECO:0000313" key="3">
    <source>
        <dbReference type="Proteomes" id="UP000479692"/>
    </source>
</evidence>
<dbReference type="InterPro" id="IPR036412">
    <property type="entry name" value="HAD-like_sf"/>
</dbReference>
<evidence type="ECO:0000313" key="2">
    <source>
        <dbReference type="EMBL" id="MUV13516.1"/>
    </source>
</evidence>
<name>A0A7C9HLG3_9GAMM</name>
<dbReference type="Proteomes" id="UP000479692">
    <property type="component" value="Unassembled WGS sequence"/>
</dbReference>
<reference evidence="2 3" key="1">
    <citation type="submission" date="2019-12" db="EMBL/GenBank/DDBJ databases">
        <authorList>
            <person name="Xu J."/>
        </authorList>
    </citation>
    <scope>NUCLEOTIDE SEQUENCE [LARGE SCALE GENOMIC DNA]</scope>
    <source>
        <strain evidence="2 3">HX-5-24</strain>
    </source>
</reference>